<evidence type="ECO:0000256" key="1">
    <source>
        <dbReference type="SAM" id="Phobius"/>
    </source>
</evidence>
<evidence type="ECO:0000313" key="2">
    <source>
        <dbReference type="EMBL" id="OJG35187.1"/>
    </source>
</evidence>
<evidence type="ECO:0000313" key="3">
    <source>
        <dbReference type="Proteomes" id="UP000183700"/>
    </source>
</evidence>
<reference evidence="2 3" key="1">
    <citation type="submission" date="2014-12" db="EMBL/GenBank/DDBJ databases">
        <title>Draft genome sequences of 29 type strains of Enterococci.</title>
        <authorList>
            <person name="Zhong Z."/>
            <person name="Sun Z."/>
            <person name="Liu W."/>
            <person name="Zhang W."/>
            <person name="Zhang H."/>
        </authorList>
    </citation>
    <scope>NUCLEOTIDE SEQUENCE [LARGE SCALE GENOMIC DNA]</scope>
    <source>
        <strain evidence="2 3">DSM 22802</strain>
    </source>
</reference>
<protein>
    <submittedName>
        <fullName evidence="2">Uncharacterized protein</fullName>
    </submittedName>
</protein>
<accession>A0A1L8SSV4</accession>
<dbReference type="STRING" id="319970.RV00_GL003018"/>
<keyword evidence="1" id="KW-0472">Membrane</keyword>
<proteinExistence type="predicted"/>
<keyword evidence="1" id="KW-0812">Transmembrane</keyword>
<gene>
    <name evidence="2" type="ORF">RV00_GL003018</name>
</gene>
<keyword evidence="3" id="KW-1185">Reference proteome</keyword>
<keyword evidence="1" id="KW-1133">Transmembrane helix</keyword>
<dbReference type="EMBL" id="JXKM01000008">
    <property type="protein sequence ID" value="OJG35187.1"/>
    <property type="molecule type" value="Genomic_DNA"/>
</dbReference>
<feature type="transmembrane region" description="Helical" evidence="1">
    <location>
        <begin position="6"/>
        <end position="37"/>
    </location>
</feature>
<dbReference type="Proteomes" id="UP000183700">
    <property type="component" value="Unassembled WGS sequence"/>
</dbReference>
<name>A0A1L8SSV4_9ENTE</name>
<dbReference type="AlphaFoldDB" id="A0A1L8SSV4"/>
<comment type="caution">
    <text evidence="2">The sequence shown here is derived from an EMBL/GenBank/DDBJ whole genome shotgun (WGS) entry which is preliminary data.</text>
</comment>
<sequence length="53" mass="5956">MGSCLLVVGMIFGLPLASLEIPLSIAVFFIGMILFSIEPKPQPVRVRRKDRWL</sequence>
<organism evidence="2 3">
    <name type="scientific">Enterococcus devriesei</name>
    <dbReference type="NCBI Taxonomy" id="319970"/>
    <lineage>
        <taxon>Bacteria</taxon>
        <taxon>Bacillati</taxon>
        <taxon>Bacillota</taxon>
        <taxon>Bacilli</taxon>
        <taxon>Lactobacillales</taxon>
        <taxon>Enterococcaceae</taxon>
        <taxon>Enterococcus</taxon>
    </lineage>
</organism>